<name>A0A1E1KS72_9HELO</name>
<keyword evidence="2" id="KW-1185">Reference proteome</keyword>
<reference evidence="2" key="1">
    <citation type="submission" date="2016-03" db="EMBL/GenBank/DDBJ databases">
        <authorList>
            <person name="Guldener U."/>
        </authorList>
    </citation>
    <scope>NUCLEOTIDE SEQUENCE [LARGE SCALE GENOMIC DNA]</scope>
    <source>
        <strain evidence="2">04CH-RAC-A.6.1</strain>
    </source>
</reference>
<dbReference type="EMBL" id="FJUX01000048">
    <property type="protein sequence ID" value="CZT00863.1"/>
    <property type="molecule type" value="Genomic_DNA"/>
</dbReference>
<dbReference type="Proteomes" id="UP000178912">
    <property type="component" value="Unassembled WGS sequence"/>
</dbReference>
<organism evidence="1 2">
    <name type="scientific">Rhynchosporium agropyri</name>
    <dbReference type="NCBI Taxonomy" id="914238"/>
    <lineage>
        <taxon>Eukaryota</taxon>
        <taxon>Fungi</taxon>
        <taxon>Dikarya</taxon>
        <taxon>Ascomycota</taxon>
        <taxon>Pezizomycotina</taxon>
        <taxon>Leotiomycetes</taxon>
        <taxon>Helotiales</taxon>
        <taxon>Ploettnerulaceae</taxon>
        <taxon>Rhynchosporium</taxon>
    </lineage>
</organism>
<dbReference type="AlphaFoldDB" id="A0A1E1KS72"/>
<accession>A0A1E1KS72</accession>
<gene>
    <name evidence="1" type="ORF">RAG0_08735</name>
</gene>
<sequence>MGSKLSTSAAVCTPNILSSVSDYCTICYPAVETAAYKLQQADLMAIVIFAQGHDEEGVAVGMVQTTTTQPATAVSGTSKLDTGFHHSDHSAFTMWNIVVMTLG</sequence>
<evidence type="ECO:0000313" key="1">
    <source>
        <dbReference type="EMBL" id="CZT00863.1"/>
    </source>
</evidence>
<protein>
    <submittedName>
        <fullName evidence="1">Uncharacterized protein</fullName>
    </submittedName>
</protein>
<proteinExistence type="predicted"/>
<evidence type="ECO:0000313" key="2">
    <source>
        <dbReference type="Proteomes" id="UP000178912"/>
    </source>
</evidence>